<accession>A0A7V6CNH0</accession>
<protein>
    <recommendedName>
        <fullName evidence="2">4Fe4S-binding SPASM domain-containing protein</fullName>
    </recommendedName>
</protein>
<comment type="caution">
    <text evidence="1">The sequence shown here is derived from an EMBL/GenBank/DDBJ whole genome shotgun (WGS) entry which is preliminary data.</text>
</comment>
<name>A0A7V6CNH0_UNCW3</name>
<dbReference type="AlphaFoldDB" id="A0A7V6CNH0"/>
<gene>
    <name evidence="1" type="ORF">ENV79_05405</name>
</gene>
<dbReference type="PANTHER" id="PTHR43524:SF1">
    <property type="entry name" value="RADICAL SAM SUPERFAMILY PROTEIN"/>
    <property type="match status" value="1"/>
</dbReference>
<sequence length="185" mass="21632">MPIGRDCDPSLMPTPRQRVWMWQRSWEIIKKKKIILADFWNHGTVSYGCIAGGREGGYFHINWHGDCAPCVFFPYATSNIIEIYNRGGNLNDVIFTPFFKAIRSWQKEYGFLSGGKVSGDWLRPCPIRDHFLTAKKIIKEYNAYPIDYAPEVIDEKNYIAEMVDYDEKLEKLTSPIWQKQYHSSH</sequence>
<dbReference type="EMBL" id="DTHS01000036">
    <property type="protein sequence ID" value="HHR49053.1"/>
    <property type="molecule type" value="Genomic_DNA"/>
</dbReference>
<evidence type="ECO:0008006" key="2">
    <source>
        <dbReference type="Google" id="ProtNLM"/>
    </source>
</evidence>
<organism evidence="1">
    <name type="scientific">candidate division WOR-3 bacterium</name>
    <dbReference type="NCBI Taxonomy" id="2052148"/>
    <lineage>
        <taxon>Bacteria</taxon>
        <taxon>Bacteria division WOR-3</taxon>
    </lineage>
</organism>
<reference evidence="1" key="1">
    <citation type="journal article" date="2020" name="mSystems">
        <title>Genome- and Community-Level Interaction Insights into Carbon Utilization and Element Cycling Functions of Hydrothermarchaeota in Hydrothermal Sediment.</title>
        <authorList>
            <person name="Zhou Z."/>
            <person name="Liu Y."/>
            <person name="Xu W."/>
            <person name="Pan J."/>
            <person name="Luo Z.H."/>
            <person name="Li M."/>
        </authorList>
    </citation>
    <scope>NUCLEOTIDE SEQUENCE [LARGE SCALE GENOMIC DNA]</scope>
    <source>
        <strain evidence="1">SpSt-791</strain>
    </source>
</reference>
<dbReference type="PANTHER" id="PTHR43524">
    <property type="entry name" value="RADICAL SAM SUPERFAMILY PROTEIN"/>
    <property type="match status" value="1"/>
</dbReference>
<evidence type="ECO:0000313" key="1">
    <source>
        <dbReference type="EMBL" id="HHR49053.1"/>
    </source>
</evidence>
<proteinExistence type="predicted"/>